<proteinExistence type="predicted"/>
<dbReference type="Proteomes" id="UP000515872">
    <property type="component" value="Segment"/>
</dbReference>
<reference evidence="1 2" key="1">
    <citation type="submission" date="2020-07" db="EMBL/GenBank/DDBJ databases">
        <title>Streptomyces phage Genome sequencing and assembly.</title>
        <authorList>
            <person name="Sharma V."/>
            <person name="Hardy A."/>
            <person name="Frunzke J."/>
        </authorList>
    </citation>
    <scope>NUCLEOTIDE SEQUENCE [LARGE SCALE GENOMIC DNA]</scope>
</reference>
<sequence>MPYRDALPAMDRAHGDPYSFITEDGTIEFVFDLENFDFHIKATPGYSPDRMRSILKQAEWWGLELMKYDECDVDMLEGGICRIYLTPIVPPEVAEAEMVRELLLQVDALTVTPIDTTTLEVVPLDPELHGDPEQGAPEQLGAA</sequence>
<evidence type="ECO:0000313" key="2">
    <source>
        <dbReference type="Proteomes" id="UP000515872"/>
    </source>
</evidence>
<keyword evidence="2" id="KW-1185">Reference proteome</keyword>
<accession>A0A7G4AX36</accession>
<organism evidence="1 2">
    <name type="scientific">Streptomyces phage Endor2</name>
    <dbReference type="NCBI Taxonomy" id="2740182"/>
    <lineage>
        <taxon>Viruses</taxon>
        <taxon>Duplodnaviria</taxon>
        <taxon>Heunggongvirae</taxon>
        <taxon>Uroviricota</taxon>
        <taxon>Caudoviricetes</taxon>
        <taxon>Arquatrovirinae</taxon>
        <taxon>Camvirus</taxon>
        <taxon>Camvirus endor2</taxon>
    </lineage>
</organism>
<name>A0A7G4AX36_9CAUD</name>
<protein>
    <submittedName>
        <fullName evidence="1">Uncharacterized protein</fullName>
    </submittedName>
</protein>
<dbReference type="EMBL" id="MT711979">
    <property type="protein sequence ID" value="QMP84576.1"/>
    <property type="molecule type" value="Genomic_DNA"/>
</dbReference>
<gene>
    <name evidence="1" type="ORF">HUN44_00031</name>
</gene>
<evidence type="ECO:0000313" key="1">
    <source>
        <dbReference type="EMBL" id="QMP84576.1"/>
    </source>
</evidence>